<proteinExistence type="predicted"/>
<evidence type="ECO:0008006" key="3">
    <source>
        <dbReference type="Google" id="ProtNLM"/>
    </source>
</evidence>
<reference evidence="1" key="1">
    <citation type="submission" date="2022-01" db="EMBL/GenBank/DDBJ databases">
        <authorList>
            <person name="King R."/>
        </authorList>
    </citation>
    <scope>NUCLEOTIDE SEQUENCE</scope>
</reference>
<evidence type="ECO:0000313" key="1">
    <source>
        <dbReference type="EMBL" id="CAG9858530.1"/>
    </source>
</evidence>
<dbReference type="GO" id="GO:0005739">
    <property type="term" value="C:mitochondrion"/>
    <property type="evidence" value="ECO:0007669"/>
    <property type="project" value="TreeGrafter"/>
</dbReference>
<dbReference type="InterPro" id="IPR033490">
    <property type="entry name" value="LRP130"/>
</dbReference>
<dbReference type="PANTHER" id="PTHR46669">
    <property type="entry name" value="LEUCINE-RICH PPR MOTIF-CONTAINING PROTEIN, MITOCHONDRIAL"/>
    <property type="match status" value="1"/>
</dbReference>
<dbReference type="GO" id="GO:0005634">
    <property type="term" value="C:nucleus"/>
    <property type="evidence" value="ECO:0007669"/>
    <property type="project" value="TreeGrafter"/>
</dbReference>
<dbReference type="OrthoDB" id="767661at2759"/>
<dbReference type="InterPro" id="IPR002885">
    <property type="entry name" value="PPR_rpt"/>
</dbReference>
<name>A0A9N9XQW5_PHYSR</name>
<protein>
    <recommendedName>
        <fullName evidence="3">Leucine-rich PPR motif-containing protein, mitochondrial</fullName>
    </recommendedName>
</protein>
<dbReference type="Gene3D" id="1.25.40.10">
    <property type="entry name" value="Tetratricopeptide repeat domain"/>
    <property type="match status" value="2"/>
</dbReference>
<dbReference type="Proteomes" id="UP001153712">
    <property type="component" value="Chromosome 2"/>
</dbReference>
<sequence length="961" mass="111188">MLSTYLGNKSLVFYNYVHPRKFLNRWTFRSIFRGIATQNKVETQSVSAPEDDKKTKEEINLKALINVYNKIDFDKILTIESPALLQRCHTLFYSPPEDRINICQNIYENLLKNDEMPPDTYLTYIQICTENRKLLDCKKLLQSLHSEPDYRMFRYLLENVCECGDFSQAFFILESMKQNNIPVDENIFNSLALVHTLKGGLEAGEKVLDTMRSARISETVNTFMSLLKGIIRNKNFNEFVQFLDKYEFILNDNQLLEVLKELGISQQIEWLPNLKSKMFNLMPREFMINVENICVYLIHSKQSDSAVKLYSYFQQQPDENYGFFILEEMMRSKQDIDQVIQTAKNFLENFNNKLVFQNLAEFALRNRFLDVSFDIFKHLPELRPHFFWPHLLNAGNSTGEAGVFETVTKIHELGVKLDSDTLEYYILPFCNLDEIQILVDKLKNVGFTAKEVLTPLLIVLLKNDKEHTASKACGLYNVDVYGEKLFRSIGTSWKKRHDTAVVNILLKICESDKTTGSDKVGDFLTTVLQKSYKMEEYQAFSSLLKELIKRNMKIASATADNLREILNHKFKDKESKVLTDILNAIDEIMEFKMKVDSDYIPHPRNMDLEQLENHLIQLKEKNMQTRGVIRRLIVCHSNVGNYERISQLRQEFLEAGYEESLGMKSSLLHGYVKCGNAELALEVYRDIKALGDEFRIDEYKIIDFCTLLVKNGDLSVAKKLLEDNGDVILTDGASILRNCVDLLNAFTDENDQADMLNCLVKKGYCQYSNIMLGPLIRIHLNNGNLGKATDVFVYFTETYRCTPMQFELVKEIAKCQKDELLQRVLDSCSKIHGPKATQGTLIGALCENGEEKLLRKTLASTTFLISDEINKRCVRWIKQRKTDALVTLAKNGHKLSEDVIDINFVYECVLKSFMMSNDCESALRFYEHLRENEVILNKKLTNLLKKLFQQNNYSMPISLKT</sequence>
<accession>A0A9N9XQW5</accession>
<dbReference type="Pfam" id="PF13812">
    <property type="entry name" value="PPR_3"/>
    <property type="match status" value="1"/>
</dbReference>
<dbReference type="PANTHER" id="PTHR46669:SF2">
    <property type="entry name" value="EG:BACN32G11.3 PROTEIN"/>
    <property type="match status" value="1"/>
</dbReference>
<evidence type="ECO:0000313" key="2">
    <source>
        <dbReference type="Proteomes" id="UP001153712"/>
    </source>
</evidence>
<dbReference type="Pfam" id="PF01535">
    <property type="entry name" value="PPR"/>
    <property type="match status" value="1"/>
</dbReference>
<dbReference type="EMBL" id="OU900095">
    <property type="protein sequence ID" value="CAG9858530.1"/>
    <property type="molecule type" value="Genomic_DNA"/>
</dbReference>
<gene>
    <name evidence="1" type="ORF">PHYEVI_LOCUS4919</name>
</gene>
<dbReference type="GO" id="GO:0070129">
    <property type="term" value="P:regulation of mitochondrial translation"/>
    <property type="evidence" value="ECO:0007669"/>
    <property type="project" value="TreeGrafter"/>
</dbReference>
<dbReference type="GO" id="GO:0003730">
    <property type="term" value="F:mRNA 3'-UTR binding"/>
    <property type="evidence" value="ECO:0007669"/>
    <property type="project" value="TreeGrafter"/>
</dbReference>
<keyword evidence="2" id="KW-1185">Reference proteome</keyword>
<dbReference type="InterPro" id="IPR011990">
    <property type="entry name" value="TPR-like_helical_dom_sf"/>
</dbReference>
<organism evidence="1 2">
    <name type="scientific">Phyllotreta striolata</name>
    <name type="common">Striped flea beetle</name>
    <name type="synonym">Crioceris striolata</name>
    <dbReference type="NCBI Taxonomy" id="444603"/>
    <lineage>
        <taxon>Eukaryota</taxon>
        <taxon>Metazoa</taxon>
        <taxon>Ecdysozoa</taxon>
        <taxon>Arthropoda</taxon>
        <taxon>Hexapoda</taxon>
        <taxon>Insecta</taxon>
        <taxon>Pterygota</taxon>
        <taxon>Neoptera</taxon>
        <taxon>Endopterygota</taxon>
        <taxon>Coleoptera</taxon>
        <taxon>Polyphaga</taxon>
        <taxon>Cucujiformia</taxon>
        <taxon>Chrysomeloidea</taxon>
        <taxon>Chrysomelidae</taxon>
        <taxon>Galerucinae</taxon>
        <taxon>Alticini</taxon>
        <taxon>Phyllotreta</taxon>
    </lineage>
</organism>
<dbReference type="AlphaFoldDB" id="A0A9N9XQW5"/>